<evidence type="ECO:0000313" key="2">
    <source>
        <dbReference type="Proteomes" id="UP001447188"/>
    </source>
</evidence>
<reference evidence="1 2" key="1">
    <citation type="submission" date="2024-02" db="EMBL/GenBank/DDBJ databases">
        <title>Discinaceae phylogenomics.</title>
        <authorList>
            <person name="Dirks A.C."/>
            <person name="James T.Y."/>
        </authorList>
    </citation>
    <scope>NUCLEOTIDE SEQUENCE [LARGE SCALE GENOMIC DNA]</scope>
    <source>
        <strain evidence="1 2">ACD0624</strain>
    </source>
</reference>
<organism evidence="1 2">
    <name type="scientific">Discina gigas</name>
    <dbReference type="NCBI Taxonomy" id="1032678"/>
    <lineage>
        <taxon>Eukaryota</taxon>
        <taxon>Fungi</taxon>
        <taxon>Dikarya</taxon>
        <taxon>Ascomycota</taxon>
        <taxon>Pezizomycotina</taxon>
        <taxon>Pezizomycetes</taxon>
        <taxon>Pezizales</taxon>
        <taxon>Discinaceae</taxon>
        <taxon>Discina</taxon>
    </lineage>
</organism>
<protein>
    <submittedName>
        <fullName evidence="1">Uncharacterized protein</fullName>
    </submittedName>
</protein>
<keyword evidence="2" id="KW-1185">Reference proteome</keyword>
<accession>A0ABR3G3B9</accession>
<name>A0ABR3G3B9_9PEZI</name>
<evidence type="ECO:0000313" key="1">
    <source>
        <dbReference type="EMBL" id="KAL0630429.1"/>
    </source>
</evidence>
<sequence length="246" mass="28324">MDILDASYRRMRAMGNVATELGLHLYTGLLSRPFTLEYIGERRKSTLKLFESLSAEFDDWDDSDIPAWRRIKIPALTQIVLKNCKDSPGAFCNELMRIRNNLTEYRKSITNQAIELRKAKTRGEKRKIRLETDKALAATMEKMQSTDRLVHTLWDTLKNPMAAHIKVGDRLVQQDKLNQAVGKAHGLTDLYATFRDAPTVEQNALLIKKVFNVECDYHQWNTVHKLAGELETLMRRDVEPDLPKVP</sequence>
<dbReference type="Proteomes" id="UP001447188">
    <property type="component" value="Unassembled WGS sequence"/>
</dbReference>
<proteinExistence type="predicted"/>
<comment type="caution">
    <text evidence="1">The sequence shown here is derived from an EMBL/GenBank/DDBJ whole genome shotgun (WGS) entry which is preliminary data.</text>
</comment>
<gene>
    <name evidence="1" type="ORF">Q9L58_010724</name>
</gene>
<dbReference type="EMBL" id="JBBBZM010000667">
    <property type="protein sequence ID" value="KAL0630429.1"/>
    <property type="molecule type" value="Genomic_DNA"/>
</dbReference>